<feature type="chain" id="PRO_5015875045" description="Peptidase metallopeptidase domain-containing protein" evidence="2">
    <location>
        <begin position="30"/>
        <end position="438"/>
    </location>
</feature>
<evidence type="ECO:0000313" key="4">
    <source>
        <dbReference type="Proteomes" id="UP000247498"/>
    </source>
</evidence>
<dbReference type="Gene3D" id="3.40.390.10">
    <property type="entry name" value="Collagenase (Catalytic Domain)"/>
    <property type="match status" value="1"/>
</dbReference>
<proteinExistence type="predicted"/>
<evidence type="ECO:0000256" key="1">
    <source>
        <dbReference type="SAM" id="MobiDB-lite"/>
    </source>
</evidence>
<dbReference type="EMBL" id="BDRX01000014">
    <property type="protein sequence ID" value="GBF90037.1"/>
    <property type="molecule type" value="Genomic_DNA"/>
</dbReference>
<keyword evidence="2" id="KW-0732">Signal</keyword>
<evidence type="ECO:0000256" key="2">
    <source>
        <dbReference type="SAM" id="SignalP"/>
    </source>
</evidence>
<dbReference type="SUPFAM" id="SSF55486">
    <property type="entry name" value="Metalloproteases ('zincins'), catalytic domain"/>
    <property type="match status" value="1"/>
</dbReference>
<feature type="signal peptide" evidence="2">
    <location>
        <begin position="1"/>
        <end position="29"/>
    </location>
</feature>
<dbReference type="Proteomes" id="UP000247498">
    <property type="component" value="Unassembled WGS sequence"/>
</dbReference>
<dbReference type="InterPro" id="IPR024079">
    <property type="entry name" value="MetalloPept_cat_dom_sf"/>
</dbReference>
<evidence type="ECO:0000313" key="3">
    <source>
        <dbReference type="EMBL" id="GBF90037.1"/>
    </source>
</evidence>
<sequence length="438" mass="46100">MAPDGAPRRAGAPPSGLLLIAACCAAALAALPQAAAACQAAEQAASNYQFSFVTESATRACFSLAVAANCSSDAPCCLKSEAKIKKLLLAPNGANPACMSRDNLKQLRVTLNAAQTKSRPAKSSGQQVVSTGIKGALSSDALVCVDASAVPGCGTIKKLCGDTCSFRLTARGPSRGSGKRATCCVNAAVTLPPPPPPIPPTPGKFNLVTINVGADTSLDAYFEAARERWEKIMNVDLPDVDPNEYKGPRFEWWPGYSMPVDDVTIFYQLTEIDGKSGILGQAGPEYIRTDYWETPITGIMEFDIDDLDALTATEWRDVILHEMGHVLGIGVGYYWQEKHECIPRPGSKGMPISRVTIGALEDIYGPGSVNYTQADAWNCNAASTTGTEAPARVEEGEVILLEPLPRGAGGGGREGQRRRATEAARAAAALLAAQESGP</sequence>
<dbReference type="InParanoid" id="A0A2V0NYN4"/>
<reference evidence="3 4" key="1">
    <citation type="journal article" date="2018" name="Sci. Rep.">
        <title>Raphidocelis subcapitata (=Pseudokirchneriella subcapitata) provides an insight into genome evolution and environmental adaptations in the Sphaeropleales.</title>
        <authorList>
            <person name="Suzuki S."/>
            <person name="Yamaguchi H."/>
            <person name="Nakajima N."/>
            <person name="Kawachi M."/>
        </authorList>
    </citation>
    <scope>NUCLEOTIDE SEQUENCE [LARGE SCALE GENOMIC DNA]</scope>
    <source>
        <strain evidence="3 4">NIES-35</strain>
    </source>
</reference>
<organism evidence="3 4">
    <name type="scientific">Raphidocelis subcapitata</name>
    <dbReference type="NCBI Taxonomy" id="307507"/>
    <lineage>
        <taxon>Eukaryota</taxon>
        <taxon>Viridiplantae</taxon>
        <taxon>Chlorophyta</taxon>
        <taxon>core chlorophytes</taxon>
        <taxon>Chlorophyceae</taxon>
        <taxon>CS clade</taxon>
        <taxon>Sphaeropleales</taxon>
        <taxon>Selenastraceae</taxon>
        <taxon>Raphidocelis</taxon>
    </lineage>
</organism>
<dbReference type="GO" id="GO:0008237">
    <property type="term" value="F:metallopeptidase activity"/>
    <property type="evidence" value="ECO:0007669"/>
    <property type="project" value="InterPro"/>
</dbReference>
<dbReference type="OrthoDB" id="48352at2759"/>
<accession>A0A2V0NYN4</accession>
<keyword evidence="4" id="KW-1185">Reference proteome</keyword>
<feature type="compositionally biased region" description="Low complexity" evidence="1">
    <location>
        <begin position="423"/>
        <end position="438"/>
    </location>
</feature>
<name>A0A2V0NYN4_9CHLO</name>
<protein>
    <recommendedName>
        <fullName evidence="5">Peptidase metallopeptidase domain-containing protein</fullName>
    </recommendedName>
</protein>
<feature type="region of interest" description="Disordered" evidence="1">
    <location>
        <begin position="402"/>
        <end position="438"/>
    </location>
</feature>
<comment type="caution">
    <text evidence="3">The sequence shown here is derived from an EMBL/GenBank/DDBJ whole genome shotgun (WGS) entry which is preliminary data.</text>
</comment>
<dbReference type="STRING" id="307507.A0A2V0NYN4"/>
<gene>
    <name evidence="3" type="ORF">Rsub_02745</name>
</gene>
<dbReference type="AlphaFoldDB" id="A0A2V0NYN4"/>
<evidence type="ECO:0008006" key="5">
    <source>
        <dbReference type="Google" id="ProtNLM"/>
    </source>
</evidence>